<sequence length="149" mass="17086">MEILNLGKRIDEIKNLKIDVDSKIDQKVEKIKKDIQLLREYVENEDNKLNAGIDKINEIMGTKIKEIIIENLKAEIGQVKDKIENMNTAQLDKVNNLLNGQNLTEVLLTKRRLIFSVQSTIPTIIKKLNEELRKIEGGLGDARIKQLNI</sequence>
<keyword evidence="1" id="KW-0175">Coiled coil</keyword>
<proteinExistence type="predicted"/>
<dbReference type="EMBL" id="OU892285">
    <property type="protein sequence ID" value="CAG9773496.1"/>
    <property type="molecule type" value="Genomic_DNA"/>
</dbReference>
<protein>
    <submittedName>
        <fullName evidence="2">Uncharacterized protein</fullName>
    </submittedName>
</protein>
<reference evidence="2" key="1">
    <citation type="submission" date="2022-01" db="EMBL/GenBank/DDBJ databases">
        <authorList>
            <person name="King R."/>
        </authorList>
    </citation>
    <scope>NUCLEOTIDE SEQUENCE</scope>
</reference>
<evidence type="ECO:0000313" key="3">
    <source>
        <dbReference type="Proteomes" id="UP001152799"/>
    </source>
</evidence>
<dbReference type="AlphaFoldDB" id="A0A9N9MYN1"/>
<keyword evidence="3" id="KW-1185">Reference proteome</keyword>
<evidence type="ECO:0000256" key="1">
    <source>
        <dbReference type="SAM" id="Coils"/>
    </source>
</evidence>
<organism evidence="2 3">
    <name type="scientific">Ceutorhynchus assimilis</name>
    <name type="common">cabbage seed weevil</name>
    <dbReference type="NCBI Taxonomy" id="467358"/>
    <lineage>
        <taxon>Eukaryota</taxon>
        <taxon>Metazoa</taxon>
        <taxon>Ecdysozoa</taxon>
        <taxon>Arthropoda</taxon>
        <taxon>Hexapoda</taxon>
        <taxon>Insecta</taxon>
        <taxon>Pterygota</taxon>
        <taxon>Neoptera</taxon>
        <taxon>Endopterygota</taxon>
        <taxon>Coleoptera</taxon>
        <taxon>Polyphaga</taxon>
        <taxon>Cucujiformia</taxon>
        <taxon>Curculionidae</taxon>
        <taxon>Ceutorhynchinae</taxon>
        <taxon>Ceutorhynchus</taxon>
    </lineage>
</organism>
<evidence type="ECO:0000313" key="2">
    <source>
        <dbReference type="EMBL" id="CAG9773496.1"/>
    </source>
</evidence>
<gene>
    <name evidence="2" type="ORF">CEUTPL_LOCUS13886</name>
</gene>
<accession>A0A9N9MYN1</accession>
<feature type="coiled-coil region" evidence="1">
    <location>
        <begin position="28"/>
        <end position="89"/>
    </location>
</feature>
<name>A0A9N9MYN1_9CUCU</name>
<dbReference type="Proteomes" id="UP001152799">
    <property type="component" value="Chromosome 9"/>
</dbReference>